<feature type="transmembrane region" description="Helical" evidence="1">
    <location>
        <begin position="85"/>
        <end position="102"/>
    </location>
</feature>
<dbReference type="GeneID" id="37061239"/>
<feature type="transmembrane region" description="Helical" evidence="1">
    <location>
        <begin position="52"/>
        <end position="73"/>
    </location>
</feature>
<reference evidence="2 3" key="1">
    <citation type="submission" date="2016-12" db="EMBL/GenBank/DDBJ databases">
        <title>The genomes of Aspergillus section Nigri reveals drivers in fungal speciation.</title>
        <authorList>
            <consortium name="DOE Joint Genome Institute"/>
            <person name="Vesth T.C."/>
            <person name="Nybo J."/>
            <person name="Theobald S."/>
            <person name="Brandl J."/>
            <person name="Frisvad J.C."/>
            <person name="Nielsen K.F."/>
            <person name="Lyhne E.K."/>
            <person name="Kogle M.E."/>
            <person name="Kuo A."/>
            <person name="Riley R."/>
            <person name="Clum A."/>
            <person name="Nolan M."/>
            <person name="Lipzen A."/>
            <person name="Salamov A."/>
            <person name="Henrissat B."/>
            <person name="Wiebenga A."/>
            <person name="De Vries R.P."/>
            <person name="Grigoriev I.V."/>
            <person name="Mortensen U.H."/>
            <person name="Andersen M.R."/>
            <person name="Baker S.E."/>
        </authorList>
    </citation>
    <scope>NUCLEOTIDE SEQUENCE [LARGE SCALE GENOMIC DNA]</scope>
    <source>
        <strain evidence="2 3">CBS 117.55</strain>
    </source>
</reference>
<protein>
    <submittedName>
        <fullName evidence="2">Uncharacterized protein</fullName>
    </submittedName>
</protein>
<dbReference type="AlphaFoldDB" id="A0A317WC65"/>
<accession>A0A317WC65</accession>
<evidence type="ECO:0000313" key="3">
    <source>
        <dbReference type="Proteomes" id="UP000247233"/>
    </source>
</evidence>
<organism evidence="2 3">
    <name type="scientific">Aspergillus heteromorphus CBS 117.55</name>
    <dbReference type="NCBI Taxonomy" id="1448321"/>
    <lineage>
        <taxon>Eukaryota</taxon>
        <taxon>Fungi</taxon>
        <taxon>Dikarya</taxon>
        <taxon>Ascomycota</taxon>
        <taxon>Pezizomycotina</taxon>
        <taxon>Eurotiomycetes</taxon>
        <taxon>Eurotiomycetidae</taxon>
        <taxon>Eurotiales</taxon>
        <taxon>Aspergillaceae</taxon>
        <taxon>Aspergillus</taxon>
        <taxon>Aspergillus subgen. Circumdati</taxon>
    </lineage>
</organism>
<keyword evidence="3" id="KW-1185">Reference proteome</keyword>
<keyword evidence="1" id="KW-0812">Transmembrane</keyword>
<dbReference type="Proteomes" id="UP000247233">
    <property type="component" value="Unassembled WGS sequence"/>
</dbReference>
<dbReference type="EMBL" id="MSFL01000010">
    <property type="protein sequence ID" value="PWY83535.1"/>
    <property type="molecule type" value="Genomic_DNA"/>
</dbReference>
<dbReference type="VEuPathDB" id="FungiDB:BO70DRAFT_27875"/>
<proteinExistence type="predicted"/>
<evidence type="ECO:0000256" key="1">
    <source>
        <dbReference type="SAM" id="Phobius"/>
    </source>
</evidence>
<keyword evidence="1" id="KW-1133">Transmembrane helix</keyword>
<name>A0A317WC65_9EURO</name>
<keyword evidence="1" id="KW-0472">Membrane</keyword>
<comment type="caution">
    <text evidence="2">The sequence shown here is derived from an EMBL/GenBank/DDBJ whole genome shotgun (WGS) entry which is preliminary data.</text>
</comment>
<evidence type="ECO:0000313" key="2">
    <source>
        <dbReference type="EMBL" id="PWY83535.1"/>
    </source>
</evidence>
<dbReference type="RefSeq" id="XP_025399978.1">
    <property type="nucleotide sequence ID" value="XM_025539002.1"/>
</dbReference>
<gene>
    <name evidence="2" type="ORF">BO70DRAFT_27875</name>
</gene>
<sequence length="141" mass="15990">MRSGKTKVVFVYTLQLLLSLRMGVCVDFALYSGAAAGVRCMFGGVFLRTIPIAFSFYHFSLHICHIYRYLLFVFAAPECGGNGRVCFLFVSVCFFFFFFSAFCPTWDLQGLKGAHIIPLCCGVYWQTDEYPLARLLIGRRS</sequence>